<feature type="compositionally biased region" description="Basic and acidic residues" evidence="1">
    <location>
        <begin position="89"/>
        <end position="104"/>
    </location>
</feature>
<feature type="compositionally biased region" description="Low complexity" evidence="1">
    <location>
        <begin position="21"/>
        <end position="35"/>
    </location>
</feature>
<dbReference type="EMBL" id="JACOFX010000019">
    <property type="protein sequence ID" value="MBC3910751.1"/>
    <property type="molecule type" value="Genomic_DNA"/>
</dbReference>
<evidence type="ECO:0000256" key="1">
    <source>
        <dbReference type="SAM" id="MobiDB-lite"/>
    </source>
</evidence>
<keyword evidence="2" id="KW-1133">Transmembrane helix</keyword>
<feature type="transmembrane region" description="Helical" evidence="2">
    <location>
        <begin position="48"/>
        <end position="66"/>
    </location>
</feature>
<feature type="region of interest" description="Disordered" evidence="1">
    <location>
        <begin position="285"/>
        <end position="304"/>
    </location>
</feature>
<evidence type="ECO:0000256" key="2">
    <source>
        <dbReference type="SAM" id="Phobius"/>
    </source>
</evidence>
<gene>
    <name evidence="3" type="ORF">H8L47_24585</name>
</gene>
<dbReference type="RefSeq" id="WP_186956325.1">
    <property type="nucleotide sequence ID" value="NZ_JACOFX010000019.1"/>
</dbReference>
<feature type="compositionally biased region" description="Low complexity" evidence="1">
    <location>
        <begin position="105"/>
        <end position="121"/>
    </location>
</feature>
<evidence type="ECO:0000313" key="3">
    <source>
        <dbReference type="EMBL" id="MBC3910751.1"/>
    </source>
</evidence>
<protein>
    <submittedName>
        <fullName evidence="3">Uncharacterized protein</fullName>
    </submittedName>
</protein>
<feature type="region of interest" description="Disordered" evidence="1">
    <location>
        <begin position="1"/>
        <end position="36"/>
    </location>
</feature>
<keyword evidence="2" id="KW-0472">Membrane</keyword>
<proteinExistence type="predicted"/>
<feature type="compositionally biased region" description="Polar residues" evidence="1">
    <location>
        <begin position="11"/>
        <end position="20"/>
    </location>
</feature>
<accession>A0ABR6ZGQ2</accession>
<sequence>MGMNDWDDLSGNPTNSADTDSSNSPTSVASSNVTPPAAVAASNSNKTMYLAMGGLMLFVMGVFGYTKYMEFQGVQNDERMQQQQAFQKSKAEAEQQKRKAEEKTAPPVAAATTANTAPVAEQAPAPASLPPGDDLATLAQLKNRSITNPATQTPLAVPAAVATAPVNVVLSSSVAQSAPAAPMAASSQDGQKREQYVSLLEGRVNDLGLAKLRLEAELCKYEPGRGFCARSGKGVAAPEALREPVRPASRSVQSPSETTARVMLFDTAKAGNAIAADLPRTVSSGNNAMSANSPSRSQAADTAPKALSLQGLTILRDRVLYRDRDGLTHEVELGGNMENLGRLERIDFERKSFQAGGRTYN</sequence>
<comment type="caution">
    <text evidence="3">The sequence shown here is derived from an EMBL/GenBank/DDBJ whole genome shotgun (WGS) entry which is preliminary data.</text>
</comment>
<feature type="compositionally biased region" description="Polar residues" evidence="1">
    <location>
        <begin position="285"/>
        <end position="300"/>
    </location>
</feature>
<organism evidence="3 4">
    <name type="scientific">Undibacterium umbellatum</name>
    <dbReference type="NCBI Taxonomy" id="2762300"/>
    <lineage>
        <taxon>Bacteria</taxon>
        <taxon>Pseudomonadati</taxon>
        <taxon>Pseudomonadota</taxon>
        <taxon>Betaproteobacteria</taxon>
        <taxon>Burkholderiales</taxon>
        <taxon>Oxalobacteraceae</taxon>
        <taxon>Undibacterium</taxon>
    </lineage>
</organism>
<dbReference type="Proteomes" id="UP000646911">
    <property type="component" value="Unassembled WGS sequence"/>
</dbReference>
<reference evidence="3 4" key="1">
    <citation type="submission" date="2020-08" db="EMBL/GenBank/DDBJ databases">
        <title>Novel species isolated from subtropical streams in China.</title>
        <authorList>
            <person name="Lu H."/>
        </authorList>
    </citation>
    <scope>NUCLEOTIDE SEQUENCE [LARGE SCALE GENOMIC DNA]</scope>
    <source>
        <strain evidence="3 4">NL8W</strain>
    </source>
</reference>
<evidence type="ECO:0000313" key="4">
    <source>
        <dbReference type="Proteomes" id="UP000646911"/>
    </source>
</evidence>
<name>A0ABR6ZGQ2_9BURK</name>
<keyword evidence="2" id="KW-0812">Transmembrane</keyword>
<keyword evidence="4" id="KW-1185">Reference proteome</keyword>
<feature type="region of interest" description="Disordered" evidence="1">
    <location>
        <begin position="80"/>
        <end position="135"/>
    </location>
</feature>